<comment type="caution">
    <text evidence="3">The sequence shown here is derived from an EMBL/GenBank/DDBJ whole genome shotgun (WGS) entry which is preliminary data.</text>
</comment>
<feature type="chain" id="PRO_5012299936" evidence="2">
    <location>
        <begin position="31"/>
        <end position="584"/>
    </location>
</feature>
<evidence type="ECO:0000256" key="2">
    <source>
        <dbReference type="SAM" id="SignalP"/>
    </source>
</evidence>
<proteinExistence type="predicted"/>
<evidence type="ECO:0000313" key="4">
    <source>
        <dbReference type="Proteomes" id="UP000187455"/>
    </source>
</evidence>
<protein>
    <submittedName>
        <fullName evidence="3">Uncharacterized protein</fullName>
    </submittedName>
</protein>
<reference evidence="3 4" key="1">
    <citation type="journal article" date="2016" name="Mol. Biol. Evol.">
        <title>Genome-Wide Survey of Gut Fungi (Harpellales) Reveals the First Horizontally Transferred Ubiquitin Gene from a Mosquito Host.</title>
        <authorList>
            <person name="Wang Y."/>
            <person name="White M.M."/>
            <person name="Kvist S."/>
            <person name="Moncalvo J.M."/>
        </authorList>
    </citation>
    <scope>NUCLEOTIDE SEQUENCE [LARGE SCALE GENOMIC DNA]</scope>
    <source>
        <strain evidence="3 4">ALG-7-W6</strain>
    </source>
</reference>
<keyword evidence="4" id="KW-1185">Reference proteome</keyword>
<evidence type="ECO:0000313" key="3">
    <source>
        <dbReference type="EMBL" id="OLY83766.1"/>
    </source>
</evidence>
<dbReference type="AlphaFoldDB" id="A0A1R0H3Q4"/>
<dbReference type="OrthoDB" id="10447810at2759"/>
<accession>A0A1R0H3Q4</accession>
<keyword evidence="2" id="KW-0732">Signal</keyword>
<organism evidence="3 4">
    <name type="scientific">Smittium mucronatum</name>
    <dbReference type="NCBI Taxonomy" id="133383"/>
    <lineage>
        <taxon>Eukaryota</taxon>
        <taxon>Fungi</taxon>
        <taxon>Fungi incertae sedis</taxon>
        <taxon>Zoopagomycota</taxon>
        <taxon>Kickxellomycotina</taxon>
        <taxon>Harpellomycetes</taxon>
        <taxon>Harpellales</taxon>
        <taxon>Legeriomycetaceae</taxon>
        <taxon>Smittium</taxon>
    </lineage>
</organism>
<feature type="region of interest" description="Disordered" evidence="1">
    <location>
        <begin position="514"/>
        <end position="550"/>
    </location>
</feature>
<feature type="compositionally biased region" description="Acidic residues" evidence="1">
    <location>
        <begin position="425"/>
        <end position="435"/>
    </location>
</feature>
<feature type="compositionally biased region" description="Polar residues" evidence="1">
    <location>
        <begin position="415"/>
        <end position="424"/>
    </location>
</feature>
<name>A0A1R0H3Q4_9FUNG</name>
<dbReference type="STRING" id="133383.A0A1R0H3Q4"/>
<feature type="signal peptide" evidence="2">
    <location>
        <begin position="1"/>
        <end position="30"/>
    </location>
</feature>
<dbReference type="EMBL" id="LSSL01000758">
    <property type="protein sequence ID" value="OLY83766.1"/>
    <property type="molecule type" value="Genomic_DNA"/>
</dbReference>
<evidence type="ECO:0000256" key="1">
    <source>
        <dbReference type="SAM" id="MobiDB-lite"/>
    </source>
</evidence>
<dbReference type="Proteomes" id="UP000187455">
    <property type="component" value="Unassembled WGS sequence"/>
</dbReference>
<feature type="region of interest" description="Disordered" evidence="1">
    <location>
        <begin position="415"/>
        <end position="440"/>
    </location>
</feature>
<feature type="compositionally biased region" description="Low complexity" evidence="1">
    <location>
        <begin position="519"/>
        <end position="548"/>
    </location>
</feature>
<sequence>MAFRLHFICFKVIICILALAPSIFLKYAEALDPKNEIPGGNHIFADRDNILEKRAIVVSLVDSVYGGNNYYQANSYSSAVSSDEYQSISAAYSNTSPVYTTALSTAILPIYPSYRDNNVSGISVSLTTSYYSSVTPTSNYYESEQDLTIADISPLYSTVTDYSDCDESDNVPSSYQSQPIYSTVIEYSDCEETASAQDVSDLPLTYSTVTEYTDYCEETASVQGVTDIPPIYSTVTEYTDCEETASVQDITDLPPIYSTVTEYTDCEETASVQGVTDIPPIYSTVTEYTDCEETASVQGVTDLPPIYSTVTEYTDCEETASVQDITDLPPIYSTVTEYTDCQESVSAESACDVTVTNYSTTIQYIYPQTSEDQQCLPGSTTTLNLIVTQFVTLNPQALPTLNIFSVVNNMSNPSSALDDSSVDYNTDDQDGENDVSDLGLSPTLSVFSKSDASDDLAQTSWGAGTDIQDYSVDYDSLYNYSIDQDDSDSLDYDSEGDSEDTVLLANQASLSETLGSQGTTSVLPSLSPTSTSTASSTSAANQSTAPASVGEKELAVPTLGDGSKFSVAKFNFECIDPKYCTPQK</sequence>
<gene>
    <name evidence="3" type="ORF">AYI68_g2084</name>
</gene>